<dbReference type="Pfam" id="PF08338">
    <property type="entry name" value="DUF1731"/>
    <property type="match status" value="1"/>
</dbReference>
<keyword evidence="5" id="KW-1185">Reference proteome</keyword>
<dbReference type="OrthoDB" id="9801773at2"/>
<name>C8XH46_NAKMY</name>
<dbReference type="KEGG" id="nml:Namu_1863"/>
<sequence>MKVVAAGVSGFLGTRLTNALTEAGHTVVRLVRSEPTGPHESLWNPHSGDLDSSVFDGADAVVNLCGAPTAFHRWTQDYKHLLLTSRVNPTRVLAAECARLGVPVLLNASAVGYYGARGTEIVTEHTGPGDSFLADLCVQWEAATAAAEAADVRVVHLRTGLVLGMDGDLLKIMSLLTRLWAGARLGSGEQYYPWISATDHLAAMLFLLTHPVHGPANLTAPYPVTNAEFTKELGRALHRPTPWVVPEFAIRALVGEFADELVDGRRAVPAALHDAGFQFAHRTLPEALAAELR</sequence>
<dbReference type="AlphaFoldDB" id="C8XH46"/>
<evidence type="ECO:0000313" key="5">
    <source>
        <dbReference type="Proteomes" id="UP000002218"/>
    </source>
</evidence>
<dbReference type="InParanoid" id="C8XH46"/>
<dbReference type="NCBIfam" id="TIGR01777">
    <property type="entry name" value="yfcH"/>
    <property type="match status" value="1"/>
</dbReference>
<evidence type="ECO:0000256" key="1">
    <source>
        <dbReference type="ARBA" id="ARBA00009353"/>
    </source>
</evidence>
<evidence type="ECO:0000259" key="3">
    <source>
        <dbReference type="Pfam" id="PF08338"/>
    </source>
</evidence>
<reference evidence="5" key="1">
    <citation type="submission" date="2009-09" db="EMBL/GenBank/DDBJ databases">
        <title>The complete genome of Nakamurella multipartita DSM 44233.</title>
        <authorList>
            <consortium name="US DOE Joint Genome Institute (JGI-PGF)"/>
            <person name="Lucas S."/>
            <person name="Copeland A."/>
            <person name="Lapidus A."/>
            <person name="Glavina del Rio T."/>
            <person name="Dalin E."/>
            <person name="Tice H."/>
            <person name="Bruce D."/>
            <person name="Goodwin L."/>
            <person name="Pitluck S."/>
            <person name="Kyrpides N."/>
            <person name="Mavromatis K."/>
            <person name="Ivanova N."/>
            <person name="Ovchinnikova G."/>
            <person name="Sims D."/>
            <person name="Meincke L."/>
            <person name="Brettin T."/>
            <person name="Detter J.C."/>
            <person name="Han C."/>
            <person name="Larimer F."/>
            <person name="Land M."/>
            <person name="Hauser L."/>
            <person name="Markowitz V."/>
            <person name="Cheng J.-F."/>
            <person name="Hugenholtz P."/>
            <person name="Woyke T."/>
            <person name="Wu D."/>
            <person name="Klenk H.-P."/>
            <person name="Eisen J.A."/>
        </authorList>
    </citation>
    <scope>NUCLEOTIDE SEQUENCE [LARGE SCALE GENOMIC DNA]</scope>
    <source>
        <strain evidence="5">ATCC 700099 / DSM 44233 / CIP 104796 / JCM 9543 / NBRC 105858 / Y-104</strain>
    </source>
</reference>
<evidence type="ECO:0000313" key="4">
    <source>
        <dbReference type="EMBL" id="ACV78252.1"/>
    </source>
</evidence>
<reference evidence="4 5" key="2">
    <citation type="journal article" date="2010" name="Stand. Genomic Sci.">
        <title>Complete genome sequence of Nakamurella multipartita type strain (Y-104).</title>
        <authorList>
            <person name="Tice H."/>
            <person name="Mayilraj S."/>
            <person name="Sims D."/>
            <person name="Lapidus A."/>
            <person name="Nolan M."/>
            <person name="Lucas S."/>
            <person name="Glavina Del Rio T."/>
            <person name="Copeland A."/>
            <person name="Cheng J.F."/>
            <person name="Meincke L."/>
            <person name="Bruce D."/>
            <person name="Goodwin L."/>
            <person name="Pitluck S."/>
            <person name="Ivanova N."/>
            <person name="Mavromatis K."/>
            <person name="Ovchinnikova G."/>
            <person name="Pati A."/>
            <person name="Chen A."/>
            <person name="Palaniappan K."/>
            <person name="Land M."/>
            <person name="Hauser L."/>
            <person name="Chang Y.J."/>
            <person name="Jeffries C.D."/>
            <person name="Detter J.C."/>
            <person name="Brettin T."/>
            <person name="Rohde M."/>
            <person name="Goker M."/>
            <person name="Bristow J."/>
            <person name="Eisen J.A."/>
            <person name="Markowitz V."/>
            <person name="Hugenholtz P."/>
            <person name="Kyrpides N.C."/>
            <person name="Klenk H.P."/>
            <person name="Chen F."/>
        </authorList>
    </citation>
    <scope>NUCLEOTIDE SEQUENCE [LARGE SCALE GENOMIC DNA]</scope>
    <source>
        <strain evidence="5">ATCC 700099 / DSM 44233 / CIP 104796 / JCM 9543 / NBRC 105858 / Y-104</strain>
    </source>
</reference>
<dbReference type="eggNOG" id="COG1090">
    <property type="taxonomic scope" value="Bacteria"/>
</dbReference>
<protein>
    <recommendedName>
        <fullName evidence="6">NAD-dependent epimerase/dehydratase</fullName>
    </recommendedName>
</protein>
<evidence type="ECO:0000259" key="2">
    <source>
        <dbReference type="Pfam" id="PF01370"/>
    </source>
</evidence>
<dbReference type="InterPro" id="IPR013549">
    <property type="entry name" value="DUF1731"/>
</dbReference>
<dbReference type="FunCoup" id="C8XH46">
    <property type="interactions" value="263"/>
</dbReference>
<gene>
    <name evidence="4" type="ordered locus">Namu_1863</name>
</gene>
<comment type="similarity">
    <text evidence="1">Belongs to the NAD(P)-dependent epimerase/dehydratase family. SDR39U1 subfamily.</text>
</comment>
<dbReference type="SUPFAM" id="SSF51735">
    <property type="entry name" value="NAD(P)-binding Rossmann-fold domains"/>
    <property type="match status" value="1"/>
</dbReference>
<dbReference type="Proteomes" id="UP000002218">
    <property type="component" value="Chromosome"/>
</dbReference>
<dbReference type="PANTHER" id="PTHR11092">
    <property type="entry name" value="SUGAR NUCLEOTIDE EPIMERASE RELATED"/>
    <property type="match status" value="1"/>
</dbReference>
<dbReference type="InterPro" id="IPR036291">
    <property type="entry name" value="NAD(P)-bd_dom_sf"/>
</dbReference>
<proteinExistence type="inferred from homology"/>
<evidence type="ECO:0008006" key="6">
    <source>
        <dbReference type="Google" id="ProtNLM"/>
    </source>
</evidence>
<dbReference type="InterPro" id="IPR010099">
    <property type="entry name" value="SDR39U1"/>
</dbReference>
<dbReference type="PANTHER" id="PTHR11092:SF0">
    <property type="entry name" value="EPIMERASE FAMILY PROTEIN SDR39U1"/>
    <property type="match status" value="1"/>
</dbReference>
<accession>C8XH46</accession>
<dbReference type="InterPro" id="IPR001509">
    <property type="entry name" value="Epimerase_deHydtase"/>
</dbReference>
<feature type="domain" description="NAD-dependent epimerase/dehydratase" evidence="2">
    <location>
        <begin position="6"/>
        <end position="216"/>
    </location>
</feature>
<dbReference type="Pfam" id="PF01370">
    <property type="entry name" value="Epimerase"/>
    <property type="match status" value="1"/>
</dbReference>
<dbReference type="HOGENOM" id="CLU_047373_0_2_11"/>
<dbReference type="Gene3D" id="3.40.50.720">
    <property type="entry name" value="NAD(P)-binding Rossmann-like Domain"/>
    <property type="match status" value="1"/>
</dbReference>
<feature type="domain" description="DUF1731" evidence="3">
    <location>
        <begin position="245"/>
        <end position="290"/>
    </location>
</feature>
<dbReference type="EMBL" id="CP001737">
    <property type="protein sequence ID" value="ACV78252.1"/>
    <property type="molecule type" value="Genomic_DNA"/>
</dbReference>
<dbReference type="STRING" id="479431.Namu_1863"/>
<dbReference type="RefSeq" id="WP_015747154.1">
    <property type="nucleotide sequence ID" value="NC_013235.1"/>
</dbReference>
<organism evidence="4 5">
    <name type="scientific">Nakamurella multipartita (strain ATCC 700099 / DSM 44233 / CIP 104796 / JCM 9543 / NBRC 105858 / Y-104)</name>
    <name type="common">Microsphaera multipartita</name>
    <dbReference type="NCBI Taxonomy" id="479431"/>
    <lineage>
        <taxon>Bacteria</taxon>
        <taxon>Bacillati</taxon>
        <taxon>Actinomycetota</taxon>
        <taxon>Actinomycetes</taxon>
        <taxon>Nakamurellales</taxon>
        <taxon>Nakamurellaceae</taxon>
        <taxon>Nakamurella</taxon>
    </lineage>
</organism>